<dbReference type="GO" id="GO:0005737">
    <property type="term" value="C:cytoplasm"/>
    <property type="evidence" value="ECO:0007669"/>
    <property type="project" value="UniProtKB-SubCell"/>
</dbReference>
<dbReference type="GO" id="GO:0051879">
    <property type="term" value="F:Hsp90 protein binding"/>
    <property type="evidence" value="ECO:0007669"/>
    <property type="project" value="TreeGrafter"/>
</dbReference>
<keyword evidence="3" id="KW-0472">Membrane</keyword>
<feature type="domain" description="UNC-45/Cro1/She4 central" evidence="4">
    <location>
        <begin position="218"/>
        <end position="369"/>
    </location>
</feature>
<dbReference type="SUPFAM" id="SSF48371">
    <property type="entry name" value="ARM repeat"/>
    <property type="match status" value="1"/>
</dbReference>
<proteinExistence type="predicted"/>
<evidence type="ECO:0000256" key="3">
    <source>
        <dbReference type="SAM" id="Phobius"/>
    </source>
</evidence>
<sequence>MPTAEEERAIELAQQAAQSVKSRHLTDAARFLREATTLAPELPQVKAGWAALKEEEQRSPLIGICRDWARTRDEADGEKALRLVKGQALSRKNAEEAFEILLAFKGDDDILDEVTGELLANPGAQFGLAKAIVEHPTATYYTLFERGDDSVAGLLKTLLNRDVWPSEEAFVKGHRDCFMLSLAMMMEEALDHPERAMKGVANLLAAHAEHLKGIIDADSFNVILESLDIRVSTDLRSHATLATVKLMELAPETAQDLITKFVTSRVEDATADRLIIAFSAAAAIFPIAVTAAAALFLTDGFISTLVPLVQSKKSHKLEQAALELLNAACVDKACREAITRHCQEWLEGLVASSTDKHRANLAAVILVKLLQDQEDAPSGASARPSIMVPGKPHHDDLIDRFRNMIISPETQSKRDSIEGLAFASLRPQVRETLANDAPFLRALIAAMKNPSNPQVLFGGLSIFVNLTAYQPLQSEEEKRMAQLKAYANTQKPAPENPLLDEPHATARCKRVLDAGIMPLLVSVSKNASPGVLTSTVRIISSLSHAKPHRGPLAQQGAIKLLLTIQSHMTTNSSSIPSTSLTPTLTTAAHALARILITTNPTHIFTAALPSTTAIRPLVSLLIPGENPPANWQLHAFESLLALTNLASLDNATQNTIIRTAFDTVNDDLLLSENTLVRRAATQLICNLMAAPEGIAKFADPADSQAPRRLFVLLAMADSMDGETRILLE</sequence>
<accession>A0A6A6JML3</accession>
<dbReference type="EMBL" id="ML986494">
    <property type="protein sequence ID" value="KAF2276169.1"/>
    <property type="molecule type" value="Genomic_DNA"/>
</dbReference>
<protein>
    <submittedName>
        <fullName evidence="5">ARM repeat-containing protein</fullName>
    </submittedName>
</protein>
<evidence type="ECO:0000256" key="2">
    <source>
        <dbReference type="ARBA" id="ARBA00022490"/>
    </source>
</evidence>
<evidence type="ECO:0000313" key="5">
    <source>
        <dbReference type="EMBL" id="KAF2276169.1"/>
    </source>
</evidence>
<dbReference type="PANTHER" id="PTHR45994">
    <property type="entry name" value="FI21225P1"/>
    <property type="match status" value="1"/>
</dbReference>
<dbReference type="InterPro" id="IPR016024">
    <property type="entry name" value="ARM-type_fold"/>
</dbReference>
<reference evidence="5" key="1">
    <citation type="journal article" date="2020" name="Stud. Mycol.">
        <title>101 Dothideomycetes genomes: a test case for predicting lifestyles and emergence of pathogens.</title>
        <authorList>
            <person name="Haridas S."/>
            <person name="Albert R."/>
            <person name="Binder M."/>
            <person name="Bloem J."/>
            <person name="Labutti K."/>
            <person name="Salamov A."/>
            <person name="Andreopoulos B."/>
            <person name="Baker S."/>
            <person name="Barry K."/>
            <person name="Bills G."/>
            <person name="Bluhm B."/>
            <person name="Cannon C."/>
            <person name="Castanera R."/>
            <person name="Culley D."/>
            <person name="Daum C."/>
            <person name="Ezra D."/>
            <person name="Gonzalez J."/>
            <person name="Henrissat B."/>
            <person name="Kuo A."/>
            <person name="Liang C."/>
            <person name="Lipzen A."/>
            <person name="Lutzoni F."/>
            <person name="Magnuson J."/>
            <person name="Mondo S."/>
            <person name="Nolan M."/>
            <person name="Ohm R."/>
            <person name="Pangilinan J."/>
            <person name="Park H.-J."/>
            <person name="Ramirez L."/>
            <person name="Alfaro M."/>
            <person name="Sun H."/>
            <person name="Tritt A."/>
            <person name="Yoshinaga Y."/>
            <person name="Zwiers L.-H."/>
            <person name="Turgeon B."/>
            <person name="Goodwin S."/>
            <person name="Spatafora J."/>
            <person name="Crous P."/>
            <person name="Grigoriev I."/>
        </authorList>
    </citation>
    <scope>NUCLEOTIDE SEQUENCE</scope>
    <source>
        <strain evidence="5">CBS 379.55</strain>
    </source>
</reference>
<name>A0A6A6JML3_WESOR</name>
<dbReference type="InterPro" id="IPR011989">
    <property type="entry name" value="ARM-like"/>
</dbReference>
<dbReference type="RefSeq" id="XP_033653708.1">
    <property type="nucleotide sequence ID" value="XM_033802867.1"/>
</dbReference>
<feature type="transmembrane region" description="Helical" evidence="3">
    <location>
        <begin position="274"/>
        <end position="297"/>
    </location>
</feature>
<gene>
    <name evidence="5" type="ORF">EI97DRAFT_50941</name>
</gene>
<keyword evidence="3" id="KW-0812">Transmembrane</keyword>
<dbReference type="Proteomes" id="UP000800097">
    <property type="component" value="Unassembled WGS sequence"/>
</dbReference>
<dbReference type="Gene3D" id="1.25.10.10">
    <property type="entry name" value="Leucine-rich Repeat Variant"/>
    <property type="match status" value="1"/>
</dbReference>
<keyword evidence="3" id="KW-1133">Transmembrane helix</keyword>
<organism evidence="5 6">
    <name type="scientific">Westerdykella ornata</name>
    <dbReference type="NCBI Taxonomy" id="318751"/>
    <lineage>
        <taxon>Eukaryota</taxon>
        <taxon>Fungi</taxon>
        <taxon>Dikarya</taxon>
        <taxon>Ascomycota</taxon>
        <taxon>Pezizomycotina</taxon>
        <taxon>Dothideomycetes</taxon>
        <taxon>Pleosporomycetidae</taxon>
        <taxon>Pleosporales</taxon>
        <taxon>Sporormiaceae</taxon>
        <taxon>Westerdykella</taxon>
    </lineage>
</organism>
<dbReference type="InterPro" id="IPR024660">
    <property type="entry name" value="UCS_central_dom"/>
</dbReference>
<dbReference type="Pfam" id="PF11701">
    <property type="entry name" value="UNC45-central"/>
    <property type="match status" value="1"/>
</dbReference>
<dbReference type="PANTHER" id="PTHR45994:SF1">
    <property type="entry name" value="FI21225P1"/>
    <property type="match status" value="1"/>
</dbReference>
<comment type="subcellular location">
    <subcellularLocation>
        <location evidence="1">Cytoplasm</location>
    </subcellularLocation>
</comment>
<keyword evidence="2" id="KW-0963">Cytoplasm</keyword>
<dbReference type="Gene3D" id="1.25.10.100">
    <property type="match status" value="1"/>
</dbReference>
<evidence type="ECO:0000313" key="6">
    <source>
        <dbReference type="Proteomes" id="UP000800097"/>
    </source>
</evidence>
<evidence type="ECO:0000259" key="4">
    <source>
        <dbReference type="Pfam" id="PF11701"/>
    </source>
</evidence>
<dbReference type="OrthoDB" id="5574718at2759"/>
<evidence type="ECO:0000256" key="1">
    <source>
        <dbReference type="ARBA" id="ARBA00004496"/>
    </source>
</evidence>
<dbReference type="GeneID" id="54556042"/>
<keyword evidence="6" id="KW-1185">Reference proteome</keyword>
<dbReference type="AlphaFoldDB" id="A0A6A6JML3"/>